<protein>
    <submittedName>
        <fullName evidence="1">Uncharacterized protein</fullName>
    </submittedName>
</protein>
<evidence type="ECO:0000313" key="2">
    <source>
        <dbReference type="Proteomes" id="UP000291343"/>
    </source>
</evidence>
<sequence>MILSPKHSIRPSNFVSLLQSGDVCDAGSATNQRPGWSLVSTNSVRRCGDVCECAGNVVSWIGRLERLREMASHCFVDV</sequence>
<proteinExistence type="predicted"/>
<accession>A0A482WVF9</accession>
<comment type="caution">
    <text evidence="1">The sequence shown here is derived from an EMBL/GenBank/DDBJ whole genome shotgun (WGS) entry which is preliminary data.</text>
</comment>
<reference evidence="1 2" key="1">
    <citation type="journal article" date="2017" name="Gigascience">
        <title>Genome sequence of the small brown planthopper, Laodelphax striatellus.</title>
        <authorList>
            <person name="Zhu J."/>
            <person name="Jiang F."/>
            <person name="Wang X."/>
            <person name="Yang P."/>
            <person name="Bao Y."/>
            <person name="Zhao W."/>
            <person name="Wang W."/>
            <person name="Lu H."/>
            <person name="Wang Q."/>
            <person name="Cui N."/>
            <person name="Li J."/>
            <person name="Chen X."/>
            <person name="Luo L."/>
            <person name="Yu J."/>
            <person name="Kang L."/>
            <person name="Cui F."/>
        </authorList>
    </citation>
    <scope>NUCLEOTIDE SEQUENCE [LARGE SCALE GENOMIC DNA]</scope>
    <source>
        <strain evidence="1">Lst14</strain>
    </source>
</reference>
<gene>
    <name evidence="1" type="ORF">LSTR_LSTR015108</name>
</gene>
<dbReference type="Proteomes" id="UP000291343">
    <property type="component" value="Unassembled WGS sequence"/>
</dbReference>
<dbReference type="InParanoid" id="A0A482WVF9"/>
<evidence type="ECO:0000313" key="1">
    <source>
        <dbReference type="EMBL" id="RZF37514.1"/>
    </source>
</evidence>
<dbReference type="EMBL" id="QKKF02024028">
    <property type="protein sequence ID" value="RZF37514.1"/>
    <property type="molecule type" value="Genomic_DNA"/>
</dbReference>
<organism evidence="1 2">
    <name type="scientific">Laodelphax striatellus</name>
    <name type="common">Small brown planthopper</name>
    <name type="synonym">Delphax striatella</name>
    <dbReference type="NCBI Taxonomy" id="195883"/>
    <lineage>
        <taxon>Eukaryota</taxon>
        <taxon>Metazoa</taxon>
        <taxon>Ecdysozoa</taxon>
        <taxon>Arthropoda</taxon>
        <taxon>Hexapoda</taxon>
        <taxon>Insecta</taxon>
        <taxon>Pterygota</taxon>
        <taxon>Neoptera</taxon>
        <taxon>Paraneoptera</taxon>
        <taxon>Hemiptera</taxon>
        <taxon>Auchenorrhyncha</taxon>
        <taxon>Fulgoroidea</taxon>
        <taxon>Delphacidae</taxon>
        <taxon>Criomorphinae</taxon>
        <taxon>Laodelphax</taxon>
    </lineage>
</organism>
<keyword evidence="2" id="KW-1185">Reference proteome</keyword>
<dbReference type="AlphaFoldDB" id="A0A482WVF9"/>
<name>A0A482WVF9_LAOST</name>